<dbReference type="PATRIC" id="fig|2209.45.peg.2079"/>
<dbReference type="RefSeq" id="WP_048039488.1">
    <property type="nucleotide sequence ID" value="NZ_JJPU01000046.1"/>
</dbReference>
<evidence type="ECO:0000259" key="1">
    <source>
        <dbReference type="Pfam" id="PF00534"/>
    </source>
</evidence>
<comment type="caution">
    <text evidence="3">The sequence shown here is derived from an EMBL/GenBank/DDBJ whole genome shotgun (WGS) entry which is preliminary data.</text>
</comment>
<reference evidence="5 6" key="1">
    <citation type="journal article" date="2015" name="ISME J.">
        <title>Genomic and phenotypic differentiation among Methanosarcina mazei populations from Columbia River sediment.</title>
        <authorList>
            <person name="Youngblut N.D."/>
            <person name="Wirth J.S."/>
            <person name="Henriksen J.R."/>
            <person name="Smith M."/>
            <person name="Simon H."/>
            <person name="Metcalf W.W."/>
            <person name="Whitaker R.J."/>
        </authorList>
    </citation>
    <scope>NUCLEOTIDE SEQUENCE [LARGE SCALE GENOMIC DNA]</scope>
    <source>
        <strain evidence="3 7">3.H.M.1B.1</strain>
        <strain evidence="4 5">3.H.M.1B.2</strain>
        <strain evidence="2 6">3.H.M.1B.5</strain>
    </source>
</reference>
<dbReference type="EMBL" id="JJPV01000023">
    <property type="protein sequence ID" value="KKH02834.1"/>
    <property type="molecule type" value="Genomic_DNA"/>
</dbReference>
<evidence type="ECO:0000313" key="6">
    <source>
        <dbReference type="Proteomes" id="UP000034253"/>
    </source>
</evidence>
<name>A0A0F8K8U5_METMZ</name>
<dbReference type="SUPFAM" id="SSF53756">
    <property type="entry name" value="UDP-Glycosyltransferase/glycogen phosphorylase"/>
    <property type="match status" value="1"/>
</dbReference>
<dbReference type="InterPro" id="IPR001296">
    <property type="entry name" value="Glyco_trans_1"/>
</dbReference>
<evidence type="ECO:0000313" key="4">
    <source>
        <dbReference type="EMBL" id="KKH02834.1"/>
    </source>
</evidence>
<protein>
    <recommendedName>
        <fullName evidence="1">Glycosyl transferase family 1 domain-containing protein</fullName>
    </recommendedName>
</protein>
<evidence type="ECO:0000313" key="5">
    <source>
        <dbReference type="Proteomes" id="UP000033835"/>
    </source>
</evidence>
<organism evidence="3 7">
    <name type="scientific">Methanosarcina mazei</name>
    <name type="common">Methanosarcina frisia</name>
    <dbReference type="NCBI Taxonomy" id="2209"/>
    <lineage>
        <taxon>Archaea</taxon>
        <taxon>Methanobacteriati</taxon>
        <taxon>Methanobacteriota</taxon>
        <taxon>Stenosarchaea group</taxon>
        <taxon>Methanomicrobia</taxon>
        <taxon>Methanosarcinales</taxon>
        <taxon>Methanosarcinaceae</taxon>
        <taxon>Methanosarcina</taxon>
    </lineage>
</organism>
<gene>
    <name evidence="2" type="ORF">DU56_04715</name>
    <name evidence="3" type="ORF">DU66_09390</name>
    <name evidence="4" type="ORF">DU68_01480</name>
</gene>
<dbReference type="CDD" id="cd03801">
    <property type="entry name" value="GT4_PimA-like"/>
    <property type="match status" value="1"/>
</dbReference>
<dbReference type="InterPro" id="IPR050194">
    <property type="entry name" value="Glycosyltransferase_grp1"/>
</dbReference>
<evidence type="ECO:0000313" key="3">
    <source>
        <dbReference type="EMBL" id="KKH00365.1"/>
    </source>
</evidence>
<dbReference type="Gene3D" id="3.40.50.2000">
    <property type="entry name" value="Glycogen Phosphorylase B"/>
    <property type="match status" value="2"/>
</dbReference>
<sequence length="384" mass="43721">MEKYKIAFIHNIISPYRIPLFEGLSGHPSLDLFVYFCAKTHKNRKWDVLENKNYKYEVLSGILFESFGITFHINPSIFLRLFKEKYDAVIISGNPDFTTFISYLTCRLFNIPIIWWSEGIESAQSFLGKLISPIIKHIVKNVDSVVVPGSLSRDFQVKMGSSYDKIFLAPNIVDNDTYIGKSLELKKNKAESKQKLELNYSTIILYVGQLIERKGVDYLISAYQILKDEFEDLCLVIIGDGDFKNNLESICNRNDINDVYFKGWVSEEEKFIYYSISDVFVLPTLSDVWGLVINEAMCFGLPVVSTKAAGASWDMIVPGKNGYIVNSANVNELYYSIKKIIVNQDVCLKMGEESSKIIQNRFSVHDMVNGFVLAIEHALSSNIS</sequence>
<dbReference type="Proteomes" id="UP000033835">
    <property type="component" value="Unassembled WGS sequence"/>
</dbReference>
<proteinExistence type="predicted"/>
<dbReference type="Proteomes" id="UP000034253">
    <property type="component" value="Unassembled WGS sequence"/>
</dbReference>
<dbReference type="EMBL" id="JJPU01000046">
    <property type="protein sequence ID" value="KKH00365.1"/>
    <property type="molecule type" value="Genomic_DNA"/>
</dbReference>
<dbReference type="PANTHER" id="PTHR45947">
    <property type="entry name" value="SULFOQUINOVOSYL TRANSFERASE SQD2"/>
    <property type="match status" value="1"/>
</dbReference>
<dbReference type="Pfam" id="PF00534">
    <property type="entry name" value="Glycos_transf_1"/>
    <property type="match status" value="1"/>
</dbReference>
<dbReference type="PANTHER" id="PTHR45947:SF3">
    <property type="entry name" value="SULFOQUINOVOSYL TRANSFERASE SQD2"/>
    <property type="match status" value="1"/>
</dbReference>
<evidence type="ECO:0000313" key="7">
    <source>
        <dbReference type="Proteomes" id="UP000034468"/>
    </source>
</evidence>
<dbReference type="EMBL" id="JJPW01000070">
    <property type="protein sequence ID" value="KKG99372.1"/>
    <property type="molecule type" value="Genomic_DNA"/>
</dbReference>
<evidence type="ECO:0000313" key="2">
    <source>
        <dbReference type="EMBL" id="KKG99372.1"/>
    </source>
</evidence>
<feature type="domain" description="Glycosyl transferase family 1" evidence="1">
    <location>
        <begin position="190"/>
        <end position="354"/>
    </location>
</feature>
<accession>A0A0F8K8U5</accession>
<dbReference type="GO" id="GO:0016757">
    <property type="term" value="F:glycosyltransferase activity"/>
    <property type="evidence" value="ECO:0007669"/>
    <property type="project" value="InterPro"/>
</dbReference>
<dbReference type="AlphaFoldDB" id="A0A0F8K8U5"/>
<dbReference type="Proteomes" id="UP000034468">
    <property type="component" value="Unassembled WGS sequence"/>
</dbReference>